<evidence type="ECO:0000313" key="7">
    <source>
        <dbReference type="Proteomes" id="UP000028073"/>
    </source>
</evidence>
<dbReference type="CDD" id="cd03885">
    <property type="entry name" value="M20_CPDG2"/>
    <property type="match status" value="1"/>
</dbReference>
<dbReference type="InterPro" id="IPR050072">
    <property type="entry name" value="Peptidase_M20A"/>
</dbReference>
<evidence type="ECO:0000259" key="5">
    <source>
        <dbReference type="Pfam" id="PF07687"/>
    </source>
</evidence>
<keyword evidence="7" id="KW-1185">Reference proteome</keyword>
<dbReference type="Gene3D" id="3.40.630.10">
    <property type="entry name" value="Zn peptidases"/>
    <property type="match status" value="1"/>
</dbReference>
<evidence type="ECO:0000256" key="3">
    <source>
        <dbReference type="ARBA" id="ARBA00023285"/>
    </source>
</evidence>
<dbReference type="EMBL" id="JOKH01000001">
    <property type="protein sequence ID" value="KEQ19480.1"/>
    <property type="molecule type" value="Genomic_DNA"/>
</dbReference>
<dbReference type="Proteomes" id="UP000028073">
    <property type="component" value="Unassembled WGS sequence"/>
</dbReference>
<dbReference type="InterPro" id="IPR011650">
    <property type="entry name" value="Peptidase_M20_dimer"/>
</dbReference>
<keyword evidence="2" id="KW-0378">Hydrolase</keyword>
<proteinExistence type="predicted"/>
<name>A0A081NM07_9GAMM</name>
<dbReference type="InterPro" id="IPR036264">
    <property type="entry name" value="Bact_exopeptidase_dim_dom"/>
</dbReference>
<dbReference type="InterPro" id="IPR017150">
    <property type="entry name" value="Pept_M20_glutamate_carboxypep"/>
</dbReference>
<dbReference type="eggNOG" id="COG0624">
    <property type="taxonomic scope" value="Bacteria"/>
</dbReference>
<evidence type="ECO:0000313" key="6">
    <source>
        <dbReference type="EMBL" id="KEQ19480.1"/>
    </source>
</evidence>
<feature type="domain" description="Peptidase M20 dimerisation" evidence="5">
    <location>
        <begin position="178"/>
        <end position="278"/>
    </location>
</feature>
<accession>A0A081NM07</accession>
<organism evidence="6 7">
    <name type="scientific">Endozoicomonas numazuensis</name>
    <dbReference type="NCBI Taxonomy" id="1137799"/>
    <lineage>
        <taxon>Bacteria</taxon>
        <taxon>Pseudomonadati</taxon>
        <taxon>Pseudomonadota</taxon>
        <taxon>Gammaproteobacteria</taxon>
        <taxon>Oceanospirillales</taxon>
        <taxon>Endozoicomonadaceae</taxon>
        <taxon>Endozoicomonas</taxon>
    </lineage>
</organism>
<dbReference type="RefSeq" id="WP_034834247.1">
    <property type="nucleotide sequence ID" value="NZ_JOKH01000001.1"/>
</dbReference>
<dbReference type="SUPFAM" id="SSF55031">
    <property type="entry name" value="Bacterial exopeptidase dimerisation domain"/>
    <property type="match status" value="1"/>
</dbReference>
<dbReference type="Gene3D" id="3.30.70.360">
    <property type="match status" value="1"/>
</dbReference>
<dbReference type="PIRSF" id="PIRSF037238">
    <property type="entry name" value="Carboxypeptidase_G2"/>
    <property type="match status" value="1"/>
</dbReference>
<evidence type="ECO:0000256" key="4">
    <source>
        <dbReference type="PIRSR" id="PIRSR037238-1"/>
    </source>
</evidence>
<dbReference type="GO" id="GO:0046872">
    <property type="term" value="F:metal ion binding"/>
    <property type="evidence" value="ECO:0007669"/>
    <property type="project" value="UniProtKB-KW"/>
</dbReference>
<dbReference type="GO" id="GO:0016787">
    <property type="term" value="F:hydrolase activity"/>
    <property type="evidence" value="ECO:0007669"/>
    <property type="project" value="UniProtKB-KW"/>
</dbReference>
<dbReference type="AlphaFoldDB" id="A0A081NM07"/>
<dbReference type="OrthoDB" id="9776600at2"/>
<feature type="active site" description="Proton acceptor" evidence="4">
    <location>
        <position position="142"/>
    </location>
</feature>
<keyword evidence="3" id="KW-0170">Cobalt</keyword>
<dbReference type="Pfam" id="PF07687">
    <property type="entry name" value="M20_dimer"/>
    <property type="match status" value="1"/>
</dbReference>
<protein>
    <submittedName>
        <fullName evidence="6">Peptidase M20</fullName>
    </submittedName>
</protein>
<keyword evidence="1" id="KW-0479">Metal-binding</keyword>
<dbReference type="PANTHER" id="PTHR43808:SF9">
    <property type="entry name" value="BLL0789 PROTEIN"/>
    <property type="match status" value="1"/>
</dbReference>
<dbReference type="InterPro" id="IPR002933">
    <property type="entry name" value="Peptidase_M20"/>
</dbReference>
<evidence type="ECO:0000256" key="2">
    <source>
        <dbReference type="ARBA" id="ARBA00022801"/>
    </source>
</evidence>
<sequence length="380" mass="41464">MSKETFSLDSYLEELQALINIDCGTNTPSGVAAIADIMTGKYEAIGWHVARQSFGESVGPGLQVTNKPDAQEYDIMLVGHMDTVFPQGTVSEWSFTRDTEKAYGPGVADMKSGLLNIFLTLKNLPEDILDRLSICVCMNPDEETGSTYSADWIKSVALKSRCVLVAEAARVDGSLVKARKGLAVYDIEFHGKAAHAGNEPQKGISAITEFAQWVNRLNQETNFETGTTLNFGTIEGGTTSNVVPDFAKAVLDIRFWNNDDYDGIEQLINEMAERPFLEGMRIKLNRIAHKPAFTPNEKSEKLMAVIEESGEQMGLPVTWMAVGGGSDANYTGALGIPTVDGLGPIGAGMHSRNEFLQLDSIEPRLQLLRNVIINLAEKPI</sequence>
<reference evidence="6 7" key="1">
    <citation type="submission" date="2014-06" db="EMBL/GenBank/DDBJ databases">
        <title>Whole Genome Sequences of Three Symbiotic Endozoicomonas Bacteria.</title>
        <authorList>
            <person name="Neave M.J."/>
            <person name="Apprill A."/>
            <person name="Voolstra C.R."/>
        </authorList>
    </citation>
    <scope>NUCLEOTIDE SEQUENCE [LARGE SCALE GENOMIC DNA]</scope>
    <source>
        <strain evidence="6 7">DSM 25634</strain>
    </source>
</reference>
<feature type="active site" evidence="4">
    <location>
        <position position="82"/>
    </location>
</feature>
<dbReference type="STRING" id="1137799.GZ78_05990"/>
<gene>
    <name evidence="6" type="ORF">GZ78_05990</name>
</gene>
<dbReference type="SUPFAM" id="SSF53187">
    <property type="entry name" value="Zn-dependent exopeptidases"/>
    <property type="match status" value="1"/>
</dbReference>
<dbReference type="Pfam" id="PF01546">
    <property type="entry name" value="Peptidase_M20"/>
    <property type="match status" value="1"/>
</dbReference>
<comment type="caution">
    <text evidence="6">The sequence shown here is derived from an EMBL/GenBank/DDBJ whole genome shotgun (WGS) entry which is preliminary data.</text>
</comment>
<evidence type="ECO:0000256" key="1">
    <source>
        <dbReference type="ARBA" id="ARBA00022723"/>
    </source>
</evidence>
<dbReference type="PANTHER" id="PTHR43808">
    <property type="entry name" value="ACETYLORNITHINE DEACETYLASE"/>
    <property type="match status" value="1"/>
</dbReference>